<evidence type="ECO:0000313" key="4">
    <source>
        <dbReference type="Proteomes" id="UP000507470"/>
    </source>
</evidence>
<dbReference type="InterPro" id="IPR032675">
    <property type="entry name" value="LRR_dom_sf"/>
</dbReference>
<dbReference type="InterPro" id="IPR001611">
    <property type="entry name" value="Leu-rich_rpt"/>
</dbReference>
<dbReference type="InterPro" id="IPR050333">
    <property type="entry name" value="SLRP"/>
</dbReference>
<dbReference type="AlphaFoldDB" id="A0A6J8A1T7"/>
<dbReference type="OrthoDB" id="7535445at2759"/>
<dbReference type="Proteomes" id="UP000507470">
    <property type="component" value="Unassembled WGS sequence"/>
</dbReference>
<keyword evidence="1" id="KW-0433">Leucine-rich repeat</keyword>
<evidence type="ECO:0000256" key="1">
    <source>
        <dbReference type="ARBA" id="ARBA00022614"/>
    </source>
</evidence>
<evidence type="ECO:0000256" key="2">
    <source>
        <dbReference type="ARBA" id="ARBA00022737"/>
    </source>
</evidence>
<proteinExistence type="predicted"/>
<keyword evidence="4" id="KW-1185">Reference proteome</keyword>
<dbReference type="PANTHER" id="PTHR45712:SF22">
    <property type="entry name" value="INSULIN-LIKE GROWTH FACTOR-BINDING PROTEIN COMPLEX ACID LABILE SUBUNIT"/>
    <property type="match status" value="1"/>
</dbReference>
<dbReference type="Pfam" id="PF13855">
    <property type="entry name" value="LRR_8"/>
    <property type="match status" value="2"/>
</dbReference>
<accession>A0A6J8A1T7</accession>
<sequence>MESARVGYSITPLYISTSSVKKLILRNNQLYSFIGPICNFTNLQFLDLSGNRATDISAYVFGALPSLQHLGLDNNILGSSEIFNTVDSKEIFENQTNLVFLNMSSNRLSILFKDFFWRSTKLKHLYLDHNLLVDWNVTIEHMKDLEILDISWNQILYL</sequence>
<gene>
    <name evidence="3" type="ORF">MCOR_2477</name>
</gene>
<protein>
    <submittedName>
        <fullName evidence="3">Uncharacterized protein</fullName>
    </submittedName>
</protein>
<reference evidence="3 4" key="1">
    <citation type="submission" date="2020-06" db="EMBL/GenBank/DDBJ databases">
        <authorList>
            <person name="Li R."/>
            <person name="Bekaert M."/>
        </authorList>
    </citation>
    <scope>NUCLEOTIDE SEQUENCE [LARGE SCALE GENOMIC DNA]</scope>
    <source>
        <strain evidence="4">wild</strain>
    </source>
</reference>
<dbReference type="PANTHER" id="PTHR45712">
    <property type="entry name" value="AGAP008170-PA"/>
    <property type="match status" value="1"/>
</dbReference>
<dbReference type="SUPFAM" id="SSF52058">
    <property type="entry name" value="L domain-like"/>
    <property type="match status" value="1"/>
</dbReference>
<dbReference type="PROSITE" id="PS51450">
    <property type="entry name" value="LRR"/>
    <property type="match status" value="1"/>
</dbReference>
<dbReference type="Gene3D" id="3.80.10.10">
    <property type="entry name" value="Ribonuclease Inhibitor"/>
    <property type="match status" value="2"/>
</dbReference>
<name>A0A6J8A1T7_MYTCO</name>
<evidence type="ECO:0000313" key="3">
    <source>
        <dbReference type="EMBL" id="CAC5359732.1"/>
    </source>
</evidence>
<organism evidence="3 4">
    <name type="scientific">Mytilus coruscus</name>
    <name type="common">Sea mussel</name>
    <dbReference type="NCBI Taxonomy" id="42192"/>
    <lineage>
        <taxon>Eukaryota</taxon>
        <taxon>Metazoa</taxon>
        <taxon>Spiralia</taxon>
        <taxon>Lophotrochozoa</taxon>
        <taxon>Mollusca</taxon>
        <taxon>Bivalvia</taxon>
        <taxon>Autobranchia</taxon>
        <taxon>Pteriomorphia</taxon>
        <taxon>Mytilida</taxon>
        <taxon>Mytiloidea</taxon>
        <taxon>Mytilidae</taxon>
        <taxon>Mytilinae</taxon>
        <taxon>Mytilus</taxon>
    </lineage>
</organism>
<dbReference type="EMBL" id="CACVKT020000520">
    <property type="protein sequence ID" value="CAC5359732.1"/>
    <property type="molecule type" value="Genomic_DNA"/>
</dbReference>
<keyword evidence="2" id="KW-0677">Repeat</keyword>